<dbReference type="EMBL" id="CH473999">
    <property type="protein sequence ID" value="EDL78040.1"/>
    <property type="molecule type" value="Genomic_DNA"/>
</dbReference>
<name>A6JS68_RAT</name>
<protein>
    <submittedName>
        <fullName evidence="1">RCG36683</fullName>
    </submittedName>
</protein>
<evidence type="ECO:0000313" key="2">
    <source>
        <dbReference type="Proteomes" id="UP000234681"/>
    </source>
</evidence>
<organism evidence="1 2">
    <name type="scientific">Rattus norvegicus</name>
    <name type="common">Rat</name>
    <dbReference type="NCBI Taxonomy" id="10116"/>
    <lineage>
        <taxon>Eukaryota</taxon>
        <taxon>Metazoa</taxon>
        <taxon>Chordata</taxon>
        <taxon>Craniata</taxon>
        <taxon>Vertebrata</taxon>
        <taxon>Euteleostomi</taxon>
        <taxon>Mammalia</taxon>
        <taxon>Eutheria</taxon>
        <taxon>Euarchontoglires</taxon>
        <taxon>Glires</taxon>
        <taxon>Rodentia</taxon>
        <taxon>Myomorpha</taxon>
        <taxon>Muroidea</taxon>
        <taxon>Muridae</taxon>
        <taxon>Murinae</taxon>
        <taxon>Rattus</taxon>
    </lineage>
</organism>
<proteinExistence type="predicted"/>
<dbReference type="AlphaFoldDB" id="A6JS68"/>
<accession>A6JS68</accession>
<gene>
    <name evidence="1" type="ORF">rCG_36683</name>
</gene>
<evidence type="ECO:0000313" key="1">
    <source>
        <dbReference type="EMBL" id="EDL78040.1"/>
    </source>
</evidence>
<sequence>MTTPFQFPLDSQWSEFILRCSFSFGVQ</sequence>
<dbReference type="Proteomes" id="UP000234681">
    <property type="component" value="Chromosome 11"/>
</dbReference>
<reference evidence="1 2" key="1">
    <citation type="submission" date="2005-09" db="EMBL/GenBank/DDBJ databases">
        <authorList>
            <person name="Mural R.J."/>
            <person name="Li P.W."/>
            <person name="Adams M.D."/>
            <person name="Amanatides P.G."/>
            <person name="Baden-Tillson H."/>
            <person name="Barnstead M."/>
            <person name="Chin S.H."/>
            <person name="Dew I."/>
            <person name="Evans C.A."/>
            <person name="Ferriera S."/>
            <person name="Flanigan M."/>
            <person name="Fosler C."/>
            <person name="Glodek A."/>
            <person name="Gu Z."/>
            <person name="Holt R.A."/>
            <person name="Jennings D."/>
            <person name="Kraft C.L."/>
            <person name="Lu F."/>
            <person name="Nguyen T."/>
            <person name="Nusskern D.R."/>
            <person name="Pfannkoch C.M."/>
            <person name="Sitter C."/>
            <person name="Sutton G.G."/>
            <person name="Venter J.C."/>
            <person name="Wang Z."/>
            <person name="Woodage T."/>
            <person name="Zheng X.H."/>
            <person name="Zhong F."/>
        </authorList>
    </citation>
    <scope>NUCLEOTIDE SEQUENCE [LARGE SCALE GENOMIC DNA]</scope>
    <source>
        <strain>BN</strain>
        <strain evidence="2">Sprague-Dawley</strain>
    </source>
</reference>